<feature type="region of interest" description="Disordered" evidence="1">
    <location>
        <begin position="1"/>
        <end position="20"/>
    </location>
</feature>
<organism evidence="3 4">
    <name type="scientific">Natrinema pallidum</name>
    <dbReference type="NCBI Taxonomy" id="69527"/>
    <lineage>
        <taxon>Archaea</taxon>
        <taxon>Methanobacteriati</taxon>
        <taxon>Methanobacteriota</taxon>
        <taxon>Stenosarchaea group</taxon>
        <taxon>Halobacteria</taxon>
        <taxon>Halobacteriales</taxon>
        <taxon>Natrialbaceae</taxon>
        <taxon>Natrinema</taxon>
    </lineage>
</organism>
<protein>
    <recommendedName>
        <fullName evidence="2">DUF7344 domain-containing protein</fullName>
    </recommendedName>
</protein>
<evidence type="ECO:0000313" key="4">
    <source>
        <dbReference type="Proteomes" id="UP000307562"/>
    </source>
</evidence>
<sequence>MTSDDEDKQDRTGPLGKDQRYFDNSAEVIADKAKLWTNSRRQHVVRQVLAAPNREMSLRQLAQNLRDYIDERSDQNPDYDDVRQTLRRRHLPLLSEHDVIDFEDNMIRPGPEFGAAVELLVRNDPRV</sequence>
<name>A0A4P9TJC1_9EURY</name>
<dbReference type="KEGG" id="npl:FGF80_12300"/>
<dbReference type="RefSeq" id="WP_138654314.1">
    <property type="nucleotide sequence ID" value="NZ_CP040637.1"/>
</dbReference>
<gene>
    <name evidence="3" type="ORF">FGF80_12300</name>
</gene>
<dbReference type="EMBL" id="CP040637">
    <property type="protein sequence ID" value="QCW03970.1"/>
    <property type="molecule type" value="Genomic_DNA"/>
</dbReference>
<dbReference type="Pfam" id="PF24035">
    <property type="entry name" value="DUF7344"/>
    <property type="match status" value="1"/>
</dbReference>
<dbReference type="InterPro" id="IPR055768">
    <property type="entry name" value="DUF7344"/>
</dbReference>
<dbReference type="GeneID" id="96156788"/>
<feature type="domain" description="DUF7344" evidence="2">
    <location>
        <begin position="37"/>
        <end position="104"/>
    </location>
</feature>
<dbReference type="Proteomes" id="UP000307562">
    <property type="component" value="Chromosome"/>
</dbReference>
<evidence type="ECO:0000313" key="3">
    <source>
        <dbReference type="EMBL" id="QCW03970.1"/>
    </source>
</evidence>
<proteinExistence type="predicted"/>
<accession>A0A4P9TJC1</accession>
<evidence type="ECO:0000256" key="1">
    <source>
        <dbReference type="SAM" id="MobiDB-lite"/>
    </source>
</evidence>
<reference evidence="4" key="1">
    <citation type="submission" date="2019-05" db="EMBL/GenBank/DDBJ databases">
        <title>Complete Genome Sequence and Methylation Pattern of the Halophilic Archaeon Natrinema pallidum BOL6-1.</title>
        <authorList>
            <person name="DasSarma P."/>
            <person name="DasSarma B.P."/>
            <person name="DasSarma S.L."/>
            <person name="Martinez F.L."/>
            <person name="Guzman D."/>
            <person name="Roberts R.J."/>
            <person name="DasSarma S."/>
        </authorList>
    </citation>
    <scope>NUCLEOTIDE SEQUENCE [LARGE SCALE GENOMIC DNA]</scope>
    <source>
        <strain evidence="4">BOL6-1</strain>
    </source>
</reference>
<evidence type="ECO:0000259" key="2">
    <source>
        <dbReference type="Pfam" id="PF24035"/>
    </source>
</evidence>
<dbReference type="AlphaFoldDB" id="A0A4P9TJC1"/>
<keyword evidence="4" id="KW-1185">Reference proteome</keyword>